<gene>
    <name evidence="8" type="ORF">PHMEG_00014671</name>
</gene>
<accession>A0A225W3D8</accession>
<keyword evidence="5" id="KW-0732">Signal</keyword>
<organism evidence="8 9">
    <name type="scientific">Phytophthora megakarya</name>
    <dbReference type="NCBI Taxonomy" id="4795"/>
    <lineage>
        <taxon>Eukaryota</taxon>
        <taxon>Sar</taxon>
        <taxon>Stramenopiles</taxon>
        <taxon>Oomycota</taxon>
        <taxon>Peronosporomycetes</taxon>
        <taxon>Peronosporales</taxon>
        <taxon>Peronosporaceae</taxon>
        <taxon>Phytophthora</taxon>
    </lineage>
</organism>
<evidence type="ECO:0000256" key="3">
    <source>
        <dbReference type="ARBA" id="ARBA00010400"/>
    </source>
</evidence>
<evidence type="ECO:0000256" key="6">
    <source>
        <dbReference type="ARBA" id="ARBA00023026"/>
    </source>
</evidence>
<dbReference type="Proteomes" id="UP000198211">
    <property type="component" value="Unassembled WGS sequence"/>
</dbReference>
<keyword evidence="4" id="KW-0964">Secreted</keyword>
<keyword evidence="6" id="KW-0843">Virulence</keyword>
<evidence type="ECO:0000313" key="8">
    <source>
        <dbReference type="EMBL" id="OWZ12206.1"/>
    </source>
</evidence>
<dbReference type="EMBL" id="NBNE01001910">
    <property type="protein sequence ID" value="OWZ12206.1"/>
    <property type="molecule type" value="Genomic_DNA"/>
</dbReference>
<sequence>MVVPLKDKVILGTLSSHYQDDVLSQMLIAAKKKPETKEMATTLQIEQLQTWLSKKTPADDVFALLQLNKADDKLFDSPQFALWSKYLDDLSGPNKETTMIATLSTHYADEAMIKLINAAKDNPAMKGMATKLEGAQHKKWIAAGTSPVDVFKFYQLDRAGDSLFTSPQFDTWVTYLKRFNAANPKKEPTSQFGTFRKVYGDEDLAKILIKAQGVDKTKDIATKLQEEQIIYWLKSKQKVRDVQKWLGVDKNTASALETAAYKKYEGIYLDQPLVRNGRK</sequence>
<evidence type="ECO:0000256" key="2">
    <source>
        <dbReference type="ARBA" id="ARBA00004613"/>
    </source>
</evidence>
<keyword evidence="9" id="KW-1185">Reference proteome</keyword>
<dbReference type="GO" id="GO:0043657">
    <property type="term" value="C:host cell"/>
    <property type="evidence" value="ECO:0007669"/>
    <property type="project" value="UniProtKB-SubCell"/>
</dbReference>
<dbReference type="OrthoDB" id="105464at2759"/>
<proteinExistence type="inferred from homology"/>
<evidence type="ECO:0000256" key="4">
    <source>
        <dbReference type="ARBA" id="ARBA00022525"/>
    </source>
</evidence>
<evidence type="ECO:0000256" key="5">
    <source>
        <dbReference type="ARBA" id="ARBA00022729"/>
    </source>
</evidence>
<dbReference type="InterPro" id="IPR054463">
    <property type="entry name" value="PexRD54_WY"/>
</dbReference>
<evidence type="ECO:0000259" key="7">
    <source>
        <dbReference type="Pfam" id="PF22748"/>
    </source>
</evidence>
<protein>
    <submittedName>
        <fullName evidence="8">Avirulence (Avh) protein</fullName>
    </submittedName>
</protein>
<comment type="similarity">
    <text evidence="3">Belongs to the RxLR effector family.</text>
</comment>
<dbReference type="GO" id="GO:0005576">
    <property type="term" value="C:extracellular region"/>
    <property type="evidence" value="ECO:0007669"/>
    <property type="project" value="UniProtKB-SubCell"/>
</dbReference>
<feature type="domain" description="RxLR effector PexRD54 WY" evidence="7">
    <location>
        <begin position="46"/>
        <end position="86"/>
    </location>
</feature>
<evidence type="ECO:0000313" key="9">
    <source>
        <dbReference type="Proteomes" id="UP000198211"/>
    </source>
</evidence>
<comment type="caution">
    <text evidence="8">The sequence shown here is derived from an EMBL/GenBank/DDBJ whole genome shotgun (WGS) entry which is preliminary data.</text>
</comment>
<dbReference type="AlphaFoldDB" id="A0A225W3D8"/>
<reference evidence="9" key="1">
    <citation type="submission" date="2017-03" db="EMBL/GenBank/DDBJ databases">
        <title>Phytopthora megakarya and P. palmivora, two closely related causual agents of cacao black pod achieved similar genome size and gene model numbers by different mechanisms.</title>
        <authorList>
            <person name="Ali S."/>
            <person name="Shao J."/>
            <person name="Larry D.J."/>
            <person name="Kronmiller B."/>
            <person name="Shen D."/>
            <person name="Strem M.D."/>
            <person name="Melnick R.L."/>
            <person name="Guiltinan M.J."/>
            <person name="Tyler B.M."/>
            <person name="Meinhardt L.W."/>
            <person name="Bailey B.A."/>
        </authorList>
    </citation>
    <scope>NUCLEOTIDE SEQUENCE [LARGE SCALE GENOMIC DNA]</scope>
    <source>
        <strain evidence="9">zdho120</strain>
    </source>
</reference>
<comment type="subcellular location">
    <subcellularLocation>
        <location evidence="1">Host cell</location>
    </subcellularLocation>
    <subcellularLocation>
        <location evidence="2">Secreted</location>
    </subcellularLocation>
</comment>
<dbReference type="Pfam" id="PF22748">
    <property type="entry name" value="PexRD54_WY"/>
    <property type="match status" value="2"/>
</dbReference>
<feature type="domain" description="RxLR effector PexRD54 WY" evidence="7">
    <location>
        <begin position="136"/>
        <end position="175"/>
    </location>
</feature>
<evidence type="ECO:0000256" key="1">
    <source>
        <dbReference type="ARBA" id="ARBA00004340"/>
    </source>
</evidence>
<name>A0A225W3D8_9STRA</name>